<dbReference type="AlphaFoldDB" id="A0A7J9FYJ3"/>
<dbReference type="EMBL" id="JABFAD010000001">
    <property type="protein sequence ID" value="MBA0790208.1"/>
    <property type="molecule type" value="Genomic_DNA"/>
</dbReference>
<accession>A0A7J9FYJ3</accession>
<protein>
    <submittedName>
        <fullName evidence="1">Uncharacterized protein</fullName>
    </submittedName>
</protein>
<dbReference type="OrthoDB" id="972196at2759"/>
<comment type="caution">
    <text evidence="1">The sequence shown here is derived from an EMBL/GenBank/DDBJ whole genome shotgun (WGS) entry which is preliminary data.</text>
</comment>
<sequence>MMLPSMEKKGGHVQGLLSEMEGVKWWVREIVNCHIPTGFATDALVCLQAMSLGVDLGFREVILEGRGGDMVGTGELGGEMVNVAPKSSDRRC</sequence>
<reference evidence="1 2" key="1">
    <citation type="journal article" date="2019" name="Genome Biol. Evol.">
        <title>Insights into the evolution of the New World diploid cottons (Gossypium, subgenus Houzingenia) based on genome sequencing.</title>
        <authorList>
            <person name="Grover C.E."/>
            <person name="Arick M.A. 2nd"/>
            <person name="Thrash A."/>
            <person name="Conover J.L."/>
            <person name="Sanders W.S."/>
            <person name="Peterson D.G."/>
            <person name="Frelichowski J.E."/>
            <person name="Scheffler J.A."/>
            <person name="Scheffler B.E."/>
            <person name="Wendel J.F."/>
        </authorList>
    </citation>
    <scope>NUCLEOTIDE SEQUENCE [LARGE SCALE GENOMIC DNA]</scope>
    <source>
        <strain evidence="1">0</strain>
        <tissue evidence="1">Leaf</tissue>
    </source>
</reference>
<evidence type="ECO:0000313" key="1">
    <source>
        <dbReference type="EMBL" id="MBA0790208.1"/>
    </source>
</evidence>
<organism evidence="1 2">
    <name type="scientific">Gossypium harknessii</name>
    <dbReference type="NCBI Taxonomy" id="34285"/>
    <lineage>
        <taxon>Eukaryota</taxon>
        <taxon>Viridiplantae</taxon>
        <taxon>Streptophyta</taxon>
        <taxon>Embryophyta</taxon>
        <taxon>Tracheophyta</taxon>
        <taxon>Spermatophyta</taxon>
        <taxon>Magnoliopsida</taxon>
        <taxon>eudicotyledons</taxon>
        <taxon>Gunneridae</taxon>
        <taxon>Pentapetalae</taxon>
        <taxon>rosids</taxon>
        <taxon>malvids</taxon>
        <taxon>Malvales</taxon>
        <taxon>Malvaceae</taxon>
        <taxon>Malvoideae</taxon>
        <taxon>Gossypium</taxon>
    </lineage>
</organism>
<keyword evidence="2" id="KW-1185">Reference proteome</keyword>
<name>A0A7J9FYJ3_9ROSI</name>
<gene>
    <name evidence="1" type="ORF">Gohar_014872</name>
</gene>
<proteinExistence type="predicted"/>
<evidence type="ECO:0000313" key="2">
    <source>
        <dbReference type="Proteomes" id="UP000593560"/>
    </source>
</evidence>
<dbReference type="Proteomes" id="UP000593560">
    <property type="component" value="Unassembled WGS sequence"/>
</dbReference>